<keyword evidence="6" id="KW-1185">Reference proteome</keyword>
<name>A0A8S3ZKA4_9EUPU</name>
<proteinExistence type="inferred from homology"/>
<keyword evidence="1 3" id="KW-0328">Glycosyltransferase</keyword>
<evidence type="ECO:0000256" key="1">
    <source>
        <dbReference type="ARBA" id="ARBA00022676"/>
    </source>
</evidence>
<feature type="region of interest" description="Important for donor substrate binding" evidence="3">
    <location>
        <begin position="264"/>
        <end position="265"/>
    </location>
</feature>
<dbReference type="SUPFAM" id="SSF50044">
    <property type="entry name" value="SH3-domain"/>
    <property type="match status" value="1"/>
</dbReference>
<dbReference type="PANTHER" id="PTHR13132">
    <property type="entry name" value="ALPHA- 1,6 -FUCOSYLTRANSFERASE"/>
    <property type="match status" value="1"/>
</dbReference>
<dbReference type="AlphaFoldDB" id="A0A8S3ZKA4"/>
<dbReference type="Proteomes" id="UP000678393">
    <property type="component" value="Unassembled WGS sequence"/>
</dbReference>
<dbReference type="Gene3D" id="3.40.50.11350">
    <property type="match status" value="1"/>
</dbReference>
<dbReference type="OrthoDB" id="6435034at2759"/>
<evidence type="ECO:0000313" key="6">
    <source>
        <dbReference type="Proteomes" id="UP000678393"/>
    </source>
</evidence>
<comment type="similarity">
    <text evidence="3">Belongs to the glycosyltransferase 23 family.</text>
</comment>
<accession>A0A8S3ZKA4</accession>
<dbReference type="InterPro" id="IPR035653">
    <property type="entry name" value="Fut8_SH3"/>
</dbReference>
<dbReference type="EMBL" id="CAJHNH020002768">
    <property type="protein sequence ID" value="CAG5127662.1"/>
    <property type="molecule type" value="Genomic_DNA"/>
</dbReference>
<feature type="domain" description="GT23" evidence="4">
    <location>
        <begin position="103"/>
        <end position="392"/>
    </location>
</feature>
<dbReference type="GO" id="GO:0046921">
    <property type="term" value="F:alpha-(1-&gt;6)-fucosyltransferase activity"/>
    <property type="evidence" value="ECO:0007669"/>
    <property type="project" value="TreeGrafter"/>
</dbReference>
<dbReference type="PROSITE" id="PS51659">
    <property type="entry name" value="GT23"/>
    <property type="match status" value="1"/>
</dbReference>
<dbReference type="Gene3D" id="1.10.287.1060">
    <property type="entry name" value="ESAT-6-like"/>
    <property type="match status" value="1"/>
</dbReference>
<dbReference type="CDD" id="cd11300">
    <property type="entry name" value="Fut8_like"/>
    <property type="match status" value="1"/>
</dbReference>
<feature type="non-terminal residue" evidence="5">
    <location>
        <position position="491"/>
    </location>
</feature>
<protein>
    <recommendedName>
        <fullName evidence="4">GT23 domain-containing protein</fullName>
    </recommendedName>
</protein>
<dbReference type="CDD" id="cd11792">
    <property type="entry name" value="SH3_Fut8"/>
    <property type="match status" value="1"/>
</dbReference>
<gene>
    <name evidence="5" type="ORF">CUNI_LOCUS13220</name>
</gene>
<dbReference type="FunFam" id="2.30.30.40:FF:000070">
    <property type="entry name" value="Alpha-(1,6)-fucosyltransferase"/>
    <property type="match status" value="1"/>
</dbReference>
<sequence length="491" mass="55854">TSSNSLTYEMEHARRKAENTVTELWYFLDSILGKSDTEKSQMPLKIPELRESLQGYKRTLFGDFEKLRTANKADVYRNQRLQELGDLIQRRLEFLQNPTDCKTSKKLVCILSLPCGFACQIHHCLHCVISAYALGRSLVLKSRSSLYASESFDSVFEPMSSSCLAAQFNSTTKWPGTLDYKSSDNTIYLTSDQNYSPPHPAFLPPAVPADLAQELSILHGNPSAWWIGQLARYIFRLKPYLFEEVISRGKKFGFTNTIVGIHIRRTDKLIWEAASFPVEEYMYHVEEYYDQIERTQPGITRRVYLATDEPTVLSEAQKKYPNYTFINDFNGTRTATMTSRNSKESLHGIITDVYHLARCDYLVCTFSSNVCRLAYELMQTIQGDASRNVRSLDDVYFFHGQNDHVLTAVEAYRSNKTGHIELTPGDAISVAGNHWNGFSRGTNKRTSQTGLFPSYKAEDTVVAADMPTYPQVPLTLRKETSKDLVALEKKS</sequence>
<dbReference type="Gene3D" id="2.30.30.40">
    <property type="entry name" value="SH3 Domains"/>
    <property type="match status" value="1"/>
</dbReference>
<organism evidence="5 6">
    <name type="scientific">Candidula unifasciata</name>
    <dbReference type="NCBI Taxonomy" id="100452"/>
    <lineage>
        <taxon>Eukaryota</taxon>
        <taxon>Metazoa</taxon>
        <taxon>Spiralia</taxon>
        <taxon>Lophotrochozoa</taxon>
        <taxon>Mollusca</taxon>
        <taxon>Gastropoda</taxon>
        <taxon>Heterobranchia</taxon>
        <taxon>Euthyneura</taxon>
        <taxon>Panpulmonata</taxon>
        <taxon>Eupulmonata</taxon>
        <taxon>Stylommatophora</taxon>
        <taxon>Helicina</taxon>
        <taxon>Helicoidea</taxon>
        <taxon>Geomitridae</taxon>
        <taxon>Candidula</taxon>
    </lineage>
</organism>
<keyword evidence="2 3" id="KW-0808">Transferase</keyword>
<dbReference type="Pfam" id="PF19745">
    <property type="entry name" value="FUT8_N_cat"/>
    <property type="match status" value="1"/>
</dbReference>
<dbReference type="GO" id="GO:0006487">
    <property type="term" value="P:protein N-linked glycosylation"/>
    <property type="evidence" value="ECO:0007669"/>
    <property type="project" value="TreeGrafter"/>
</dbReference>
<evidence type="ECO:0000256" key="2">
    <source>
        <dbReference type="ARBA" id="ARBA00022679"/>
    </source>
</evidence>
<reference evidence="5" key="1">
    <citation type="submission" date="2021-04" db="EMBL/GenBank/DDBJ databases">
        <authorList>
            <consortium name="Molecular Ecology Group"/>
        </authorList>
    </citation>
    <scope>NUCLEOTIDE SEQUENCE</scope>
</reference>
<evidence type="ECO:0000259" key="4">
    <source>
        <dbReference type="PROSITE" id="PS51659"/>
    </source>
</evidence>
<dbReference type="InterPro" id="IPR045573">
    <property type="entry name" value="Fut8_N_cat"/>
</dbReference>
<dbReference type="PANTHER" id="PTHR13132:SF29">
    <property type="entry name" value="ALPHA-(1,6)-FUCOSYLTRANSFERASE"/>
    <property type="match status" value="1"/>
</dbReference>
<evidence type="ECO:0000313" key="5">
    <source>
        <dbReference type="EMBL" id="CAG5127662.1"/>
    </source>
</evidence>
<dbReference type="InterPro" id="IPR036028">
    <property type="entry name" value="SH3-like_dom_sf"/>
</dbReference>
<comment type="caution">
    <text evidence="5">The sequence shown here is derived from an EMBL/GenBank/DDBJ whole genome shotgun (WGS) entry which is preliminary data.</text>
</comment>
<evidence type="ECO:0000256" key="3">
    <source>
        <dbReference type="PROSITE-ProRule" id="PRU00992"/>
    </source>
</evidence>
<dbReference type="InterPro" id="IPR027350">
    <property type="entry name" value="GT23_dom"/>
</dbReference>